<organism evidence="2 3">
    <name type="scientific">Acrobeloides nanus</name>
    <dbReference type="NCBI Taxonomy" id="290746"/>
    <lineage>
        <taxon>Eukaryota</taxon>
        <taxon>Metazoa</taxon>
        <taxon>Ecdysozoa</taxon>
        <taxon>Nematoda</taxon>
        <taxon>Chromadorea</taxon>
        <taxon>Rhabditida</taxon>
        <taxon>Tylenchina</taxon>
        <taxon>Cephalobomorpha</taxon>
        <taxon>Cephaloboidea</taxon>
        <taxon>Cephalobidae</taxon>
        <taxon>Acrobeloides</taxon>
    </lineage>
</organism>
<evidence type="ECO:0000313" key="2">
    <source>
        <dbReference type="Proteomes" id="UP000887540"/>
    </source>
</evidence>
<protein>
    <submittedName>
        <fullName evidence="3">SET domain-containing protein</fullName>
    </submittedName>
</protein>
<dbReference type="Gene3D" id="2.170.270.10">
    <property type="entry name" value="SET domain"/>
    <property type="match status" value="1"/>
</dbReference>
<evidence type="ECO:0000259" key="1">
    <source>
        <dbReference type="PROSITE" id="PS50280"/>
    </source>
</evidence>
<reference evidence="3" key="1">
    <citation type="submission" date="2022-11" db="UniProtKB">
        <authorList>
            <consortium name="WormBaseParasite"/>
        </authorList>
    </citation>
    <scope>IDENTIFICATION</scope>
</reference>
<keyword evidence="2" id="KW-1185">Reference proteome</keyword>
<dbReference type="AlphaFoldDB" id="A0A914C0M6"/>
<dbReference type="Pfam" id="PF21549">
    <property type="entry name" value="PRDM2_PR"/>
    <property type="match status" value="1"/>
</dbReference>
<dbReference type="SUPFAM" id="SSF82199">
    <property type="entry name" value="SET domain"/>
    <property type="match status" value="1"/>
</dbReference>
<accession>A0A914C0M6</accession>
<sequence>MEVPDFLRIEHSPIHGHGIFANRTLEPGLILGPYKGEKIYDTNDTDYAWDIDPEDEKGGEAWMVDALPLDKSNYLRYINDPFGTGKEENLVAFQITERIFYLVCKRIEKDEELLISYGNAYWEARGHMDNKSDEECSDNSSKNCERTCKVSN</sequence>
<name>A0A914C0M6_9BILA</name>
<dbReference type="SMART" id="SM00317">
    <property type="entry name" value="SET"/>
    <property type="match status" value="1"/>
</dbReference>
<feature type="domain" description="SET" evidence="1">
    <location>
        <begin position="5"/>
        <end position="118"/>
    </location>
</feature>
<dbReference type="InterPro" id="IPR001214">
    <property type="entry name" value="SET_dom"/>
</dbReference>
<dbReference type="WBParaSite" id="ACRNAN_Path_144.g507.t1">
    <property type="protein sequence ID" value="ACRNAN_Path_144.g507.t1"/>
    <property type="gene ID" value="ACRNAN_Path_144.g507"/>
</dbReference>
<dbReference type="InterPro" id="IPR046341">
    <property type="entry name" value="SET_dom_sf"/>
</dbReference>
<proteinExistence type="predicted"/>
<evidence type="ECO:0000313" key="3">
    <source>
        <dbReference type="WBParaSite" id="ACRNAN_Path_144.g507.t1"/>
    </source>
</evidence>
<dbReference type="Proteomes" id="UP000887540">
    <property type="component" value="Unplaced"/>
</dbReference>
<dbReference type="PROSITE" id="PS50280">
    <property type="entry name" value="SET"/>
    <property type="match status" value="1"/>
</dbReference>